<feature type="signal peptide" evidence="1">
    <location>
        <begin position="1"/>
        <end position="27"/>
    </location>
</feature>
<keyword evidence="1" id="KW-0732">Signal</keyword>
<feature type="domain" description="Transglutaminase-like" evidence="2">
    <location>
        <begin position="242"/>
        <end position="294"/>
    </location>
</feature>
<dbReference type="SUPFAM" id="SSF54001">
    <property type="entry name" value="Cysteine proteinases"/>
    <property type="match status" value="1"/>
</dbReference>
<gene>
    <name evidence="3" type="ORF">OCV43_02110</name>
</gene>
<comment type="caution">
    <text evidence="3">The sequence shown here is derived from an EMBL/GenBank/DDBJ whole genome shotgun (WGS) entry which is preliminary data.</text>
</comment>
<organism evidence="3 4">
    <name type="scientific">Roseburia amylophila</name>
    <dbReference type="NCBI Taxonomy" id="2981794"/>
    <lineage>
        <taxon>Bacteria</taxon>
        <taxon>Bacillati</taxon>
        <taxon>Bacillota</taxon>
        <taxon>Clostridia</taxon>
        <taxon>Lachnospirales</taxon>
        <taxon>Lachnospiraceae</taxon>
        <taxon>Roseburia</taxon>
    </lineage>
</organism>
<dbReference type="Proteomes" id="UP001209666">
    <property type="component" value="Unassembled WGS sequence"/>
</dbReference>
<dbReference type="SMART" id="SM00460">
    <property type="entry name" value="TGc"/>
    <property type="match status" value="1"/>
</dbReference>
<accession>A0ABT2SB14</accession>
<dbReference type="Pfam" id="PF01841">
    <property type="entry name" value="Transglut_core"/>
    <property type="match status" value="1"/>
</dbReference>
<feature type="chain" id="PRO_5045410987" description="Transglutaminase-like domain-containing protein" evidence="1">
    <location>
        <begin position="28"/>
        <end position="748"/>
    </location>
</feature>
<evidence type="ECO:0000313" key="4">
    <source>
        <dbReference type="Proteomes" id="UP001209666"/>
    </source>
</evidence>
<dbReference type="RefSeq" id="WP_262623295.1">
    <property type="nucleotide sequence ID" value="NZ_JAOQKI010000002.1"/>
</dbReference>
<dbReference type="EMBL" id="JAOQKI010000002">
    <property type="protein sequence ID" value="MCU6716070.1"/>
    <property type="molecule type" value="Genomic_DNA"/>
</dbReference>
<keyword evidence="4" id="KW-1185">Reference proteome</keyword>
<evidence type="ECO:0000313" key="3">
    <source>
        <dbReference type="EMBL" id="MCU6716070.1"/>
    </source>
</evidence>
<dbReference type="Gene3D" id="3.10.620.30">
    <property type="match status" value="1"/>
</dbReference>
<proteinExistence type="predicted"/>
<dbReference type="InterPro" id="IPR038765">
    <property type="entry name" value="Papain-like_cys_pep_sf"/>
</dbReference>
<reference evidence="3 4" key="1">
    <citation type="journal article" date="2021" name="ISME Commun">
        <title>Automated analysis of genomic sequences facilitates high-throughput and comprehensive description of bacteria.</title>
        <authorList>
            <person name="Hitch T.C.A."/>
        </authorList>
    </citation>
    <scope>NUCLEOTIDE SEQUENCE [LARGE SCALE GENOMIC DNA]</scope>
    <source>
        <strain evidence="3 4">Sanger_19</strain>
    </source>
</reference>
<sequence length="748" mass="84677">MKKKVGNRLIALLLALFMAVTMMPDMAVGAEETDNSSASTERKCGYEQPEFIYVEDTGDVDIDKPMLYSAQYNTADASYWSLYGSNYYYGEMTSEEKKFYDALYNVNMAFLTGTADADYIQASYCSGFVSIGNLDDDTAKRIAQIVQMSNPQFYFANEAIMCRTTADGKHIRAISLCVYDDFANGIERENITSKIKVKLDTWVASIKSKATILDMEQEAHDIIMQNCWYSEEGSYHQSSAGVLLEGKAVCAGYAETFEMLCNAVGIQTVCVTSSSHEWNKVKLYGRWYVVDCTWDDDKDDTTGTVYSYWCFNVSDNFSDEYGKWSHEAESWWSSYSVPVCENDKVITDRDYNYQGVDYSSVFDVDYYLKTYPDIKAAFGADENQAFMHFINCGMAEGRQGKSSFNVISYKNRYKDLRMAFGNNLRSYYLHYISNGKAEGRKATGDVAITDGVSVYNGVDYSAVYNYSYYIKKYPDIAKAFPNDDISTLAHFMTCGMNEKRQGNMNFDVNSYYNRYADLRSAFGTNWSAYYLHYIQNGKAEGRKGTGTKSIQGTTVYNGVDYSAVYNMSDYLNKNTDVKKAVGGDDLAAIAHFVNYGMKEGRQASSKFDVNSYRMRYKDLRSAFGYDLAAYYYHYMSSGKAEGRQATGKVTSIDAITVYNGVDYSAVYDFNYYLSANPDIKAAFGNDDLAVLSHFVNYGMKEGRRSCEAFNVLTYREKNGDLKAAFGDDLKQYYIHYINYGKNEGRKAA</sequence>
<dbReference type="InterPro" id="IPR002931">
    <property type="entry name" value="Transglutaminase-like"/>
</dbReference>
<evidence type="ECO:0000259" key="2">
    <source>
        <dbReference type="SMART" id="SM00460"/>
    </source>
</evidence>
<evidence type="ECO:0000256" key="1">
    <source>
        <dbReference type="SAM" id="SignalP"/>
    </source>
</evidence>
<name>A0ABT2SB14_9FIRM</name>
<protein>
    <recommendedName>
        <fullName evidence="2">Transglutaminase-like domain-containing protein</fullName>
    </recommendedName>
</protein>